<keyword evidence="16" id="KW-0966">Cell projection</keyword>
<dbReference type="EMBL" id="AATQ01000027">
    <property type="protein sequence ID" value="EAU45394.1"/>
    <property type="molecule type" value="Genomic_DNA"/>
</dbReference>
<evidence type="ECO:0000256" key="13">
    <source>
        <dbReference type="SAM" id="Phobius"/>
    </source>
</evidence>
<accession>Q0FMK4</accession>
<gene>
    <name evidence="16" type="ORF">R2601_00340</name>
</gene>
<evidence type="ECO:0000256" key="7">
    <source>
        <dbReference type="ARBA" id="ARBA00022692"/>
    </source>
</evidence>
<evidence type="ECO:0000256" key="5">
    <source>
        <dbReference type="ARBA" id="ARBA00022500"/>
    </source>
</evidence>
<dbReference type="Pfam" id="PF20560">
    <property type="entry name" value="MotA_N"/>
    <property type="match status" value="1"/>
</dbReference>
<evidence type="ECO:0000256" key="6">
    <source>
        <dbReference type="ARBA" id="ARBA00022519"/>
    </source>
</evidence>
<evidence type="ECO:0000256" key="1">
    <source>
        <dbReference type="ARBA" id="ARBA00004429"/>
    </source>
</evidence>
<dbReference type="STRING" id="314265.R2601_00340"/>
<evidence type="ECO:0000259" key="15">
    <source>
        <dbReference type="Pfam" id="PF20560"/>
    </source>
</evidence>
<dbReference type="Proteomes" id="UP000006230">
    <property type="component" value="Unassembled WGS sequence"/>
</dbReference>
<feature type="transmembrane region" description="Helical" evidence="13">
    <location>
        <begin position="37"/>
        <end position="60"/>
    </location>
</feature>
<feature type="domain" description="MotA/TolQ/ExbB proton channel" evidence="14">
    <location>
        <begin position="147"/>
        <end position="241"/>
    </location>
</feature>
<comment type="similarity">
    <text evidence="2">Belongs to the MotA family.</text>
</comment>
<name>Q0FMK4_SALBH</name>
<comment type="caution">
    <text evidence="16">The sequence shown here is derived from an EMBL/GenBank/DDBJ whole genome shotgun (WGS) entry which is preliminary data.</text>
</comment>
<feature type="transmembrane region" description="Helical" evidence="13">
    <location>
        <begin position="12"/>
        <end position="31"/>
    </location>
</feature>
<keyword evidence="3" id="KW-0813">Transport</keyword>
<dbReference type="PROSITE" id="PS01307">
    <property type="entry name" value="MOTA"/>
    <property type="match status" value="1"/>
</dbReference>
<keyword evidence="7 13" id="KW-0812">Transmembrane</keyword>
<evidence type="ECO:0000256" key="8">
    <source>
        <dbReference type="ARBA" id="ARBA00022779"/>
    </source>
</evidence>
<dbReference type="PANTHER" id="PTHR30433:SF4">
    <property type="entry name" value="MOTILITY PROTEIN A"/>
    <property type="match status" value="1"/>
</dbReference>
<feature type="transmembrane region" description="Helical" evidence="13">
    <location>
        <begin position="171"/>
        <end position="197"/>
    </location>
</feature>
<protein>
    <submittedName>
        <fullName evidence="16">Flagellar motor protein</fullName>
    </submittedName>
</protein>
<proteinExistence type="inferred from homology"/>
<keyword evidence="17" id="KW-1185">Reference proteome</keyword>
<keyword evidence="11" id="KW-0406">Ion transport</keyword>
<dbReference type="InterPro" id="IPR022522">
    <property type="entry name" value="Flagellar_motor_stator_MotA"/>
</dbReference>
<dbReference type="AlphaFoldDB" id="Q0FMK4"/>
<comment type="subcellular location">
    <subcellularLocation>
        <location evidence="1">Cell inner membrane</location>
        <topology evidence="1">Multi-pass membrane protein</topology>
    </subcellularLocation>
</comment>
<keyword evidence="9" id="KW-0375">Hydrogen ion transport</keyword>
<keyword evidence="5" id="KW-0145">Chemotaxis</keyword>
<keyword evidence="12 13" id="KW-0472">Membrane</keyword>
<sequence>MVTTEQRPHPMTMILGLALVFGLVFGGFMLSGGKMDIVLHALPFEGMMIGGAAIGAFVIANSVDVIKKSAGGIVKVLKGPRWKAKDYGDLLNLMYELTRIYKAKGILALDSHIESPSDSDIFNRYPRIAADHFAIDLIRDSFRMLSMQFDDKYATEDVINRKIKKHHHESLASVHAIQQVADGLPAIGIVAAVLGVIKTMSSIDQPPEILGKMIGGALVGTFLGVFLAYCMVQPISGRLKQIEEEDGAFYMIIRDIFVAMVADHPPSICVEIGRGNIPTRMQPDFYEVEAAQKELPAA</sequence>
<dbReference type="GO" id="GO:0006935">
    <property type="term" value="P:chemotaxis"/>
    <property type="evidence" value="ECO:0007669"/>
    <property type="project" value="UniProtKB-KW"/>
</dbReference>
<evidence type="ECO:0000259" key="14">
    <source>
        <dbReference type="Pfam" id="PF01618"/>
    </source>
</evidence>
<organism evidence="16 17">
    <name type="scientific">Salipiger bermudensis (strain DSM 26914 / JCM 13377 / KCTC 12554 / HTCC2601)</name>
    <name type="common">Pelagibaca bermudensis</name>
    <dbReference type="NCBI Taxonomy" id="314265"/>
    <lineage>
        <taxon>Bacteria</taxon>
        <taxon>Pseudomonadati</taxon>
        <taxon>Pseudomonadota</taxon>
        <taxon>Alphaproteobacteria</taxon>
        <taxon>Rhodobacterales</taxon>
        <taxon>Roseobacteraceae</taxon>
        <taxon>Salipiger</taxon>
    </lineage>
</organism>
<evidence type="ECO:0000256" key="2">
    <source>
        <dbReference type="ARBA" id="ARBA00008038"/>
    </source>
</evidence>
<keyword evidence="6" id="KW-0997">Cell inner membrane</keyword>
<dbReference type="InterPro" id="IPR002898">
    <property type="entry name" value="MotA_ExbB_proton_chnl"/>
</dbReference>
<dbReference type="InterPro" id="IPR000540">
    <property type="entry name" value="Flag_MotA_CS"/>
</dbReference>
<dbReference type="eggNOG" id="COG1291">
    <property type="taxonomic scope" value="Bacteria"/>
</dbReference>
<keyword evidence="8" id="KW-0283">Flagellar rotation</keyword>
<dbReference type="NCBIfam" id="TIGR03818">
    <property type="entry name" value="MotA1"/>
    <property type="match status" value="1"/>
</dbReference>
<keyword evidence="4" id="KW-1003">Cell membrane</keyword>
<feature type="transmembrane region" description="Helical" evidence="13">
    <location>
        <begin position="209"/>
        <end position="232"/>
    </location>
</feature>
<evidence type="ECO:0000256" key="3">
    <source>
        <dbReference type="ARBA" id="ARBA00022448"/>
    </source>
</evidence>
<keyword evidence="10 13" id="KW-1133">Transmembrane helix</keyword>
<dbReference type="GO" id="GO:1902600">
    <property type="term" value="P:proton transmembrane transport"/>
    <property type="evidence" value="ECO:0007669"/>
    <property type="project" value="UniProtKB-KW"/>
</dbReference>
<dbReference type="InterPro" id="IPR047055">
    <property type="entry name" value="MotA-like"/>
</dbReference>
<evidence type="ECO:0000256" key="9">
    <source>
        <dbReference type="ARBA" id="ARBA00022781"/>
    </source>
</evidence>
<dbReference type="GO" id="GO:0005886">
    <property type="term" value="C:plasma membrane"/>
    <property type="evidence" value="ECO:0007669"/>
    <property type="project" value="UniProtKB-SubCell"/>
</dbReference>
<evidence type="ECO:0000256" key="11">
    <source>
        <dbReference type="ARBA" id="ARBA00023065"/>
    </source>
</evidence>
<dbReference type="Pfam" id="PF01618">
    <property type="entry name" value="MotA_ExbB"/>
    <property type="match status" value="1"/>
</dbReference>
<dbReference type="HOGENOM" id="CLU_068213_0_0_5"/>
<dbReference type="GO" id="GO:0071978">
    <property type="term" value="P:bacterial-type flagellum-dependent swarming motility"/>
    <property type="evidence" value="ECO:0007669"/>
    <property type="project" value="InterPro"/>
</dbReference>
<evidence type="ECO:0000256" key="12">
    <source>
        <dbReference type="ARBA" id="ARBA00023136"/>
    </source>
</evidence>
<feature type="domain" description="Motility protein A N-terminal" evidence="15">
    <location>
        <begin position="14"/>
        <end position="105"/>
    </location>
</feature>
<evidence type="ECO:0000313" key="16">
    <source>
        <dbReference type="EMBL" id="EAU45394.1"/>
    </source>
</evidence>
<keyword evidence="16" id="KW-0282">Flagellum</keyword>
<evidence type="ECO:0000313" key="17">
    <source>
        <dbReference type="Proteomes" id="UP000006230"/>
    </source>
</evidence>
<keyword evidence="16" id="KW-0969">Cilium</keyword>
<evidence type="ECO:0000256" key="4">
    <source>
        <dbReference type="ARBA" id="ARBA00022475"/>
    </source>
</evidence>
<dbReference type="PANTHER" id="PTHR30433">
    <property type="entry name" value="CHEMOTAXIS PROTEIN MOTA"/>
    <property type="match status" value="1"/>
</dbReference>
<reference evidence="16 17" key="1">
    <citation type="journal article" date="2010" name="J. Bacteriol.">
        <title>Genome sequences of Pelagibaca bermudensis HTCC2601T and Maritimibacter alkaliphilus HTCC2654T, the type strains of two marine Roseobacter genera.</title>
        <authorList>
            <person name="Thrash J.C."/>
            <person name="Cho J.C."/>
            <person name="Ferriera S."/>
            <person name="Johnson J."/>
            <person name="Vergin K.L."/>
            <person name="Giovannoni S.J."/>
        </authorList>
    </citation>
    <scope>NUCLEOTIDE SEQUENCE [LARGE SCALE GENOMIC DNA]</scope>
    <source>
        <strain evidence="17">DSM 26914 / JCM 13377 / KCTC 12554 / HTCC2601</strain>
    </source>
</reference>
<dbReference type="InterPro" id="IPR046786">
    <property type="entry name" value="MotA_N"/>
</dbReference>
<evidence type="ECO:0000256" key="10">
    <source>
        <dbReference type="ARBA" id="ARBA00022989"/>
    </source>
</evidence>